<dbReference type="GeneID" id="7051517"/>
<proteinExistence type="predicted"/>
<organism evidence="2 3">
    <name type="scientific">Schizosaccharomyces japonicus (strain yFS275 / FY16936)</name>
    <name type="common">Fission yeast</name>
    <dbReference type="NCBI Taxonomy" id="402676"/>
    <lineage>
        <taxon>Eukaryota</taxon>
        <taxon>Fungi</taxon>
        <taxon>Dikarya</taxon>
        <taxon>Ascomycota</taxon>
        <taxon>Taphrinomycotina</taxon>
        <taxon>Schizosaccharomycetes</taxon>
        <taxon>Schizosaccharomycetales</taxon>
        <taxon>Schizosaccharomycetaceae</taxon>
        <taxon>Schizosaccharomyces</taxon>
    </lineage>
</organism>
<keyword evidence="3" id="KW-1185">Reference proteome</keyword>
<dbReference type="Proteomes" id="UP000001744">
    <property type="component" value="Unassembled WGS sequence"/>
</dbReference>
<dbReference type="EMBL" id="KE651168">
    <property type="protein sequence ID" value="EEB09518.1"/>
    <property type="molecule type" value="Genomic_DNA"/>
</dbReference>
<dbReference type="RefSeq" id="XP_002175811.1">
    <property type="nucleotide sequence ID" value="XM_002175775.1"/>
</dbReference>
<evidence type="ECO:0000313" key="3">
    <source>
        <dbReference type="Proteomes" id="UP000001744"/>
    </source>
</evidence>
<gene>
    <name evidence="2" type="ORF">SJAG_04730</name>
</gene>
<accession>B6K7L4</accession>
<dbReference type="VEuPathDB" id="FungiDB:SJAG_04730"/>
<dbReference type="HOGENOM" id="CLU_1982862_0_0_1"/>
<name>B6K7L4_SCHJY</name>
<dbReference type="JaponicusDB" id="SJAG_04730"/>
<sequence>MDLSELCEVVHELEEKHQTDSFEKKVRALETASPVLEEQKSLSEPPHASPAGALNTDRLLAEGDALESVLESVTLSLQSIDDLMLRLETELSSVNGIIESLSAETKEAQGVARLSLEEQQEQHSEH</sequence>
<protein>
    <submittedName>
        <fullName evidence="2">Uncharacterized protein</fullName>
    </submittedName>
</protein>
<evidence type="ECO:0000256" key="1">
    <source>
        <dbReference type="SAM" id="MobiDB-lite"/>
    </source>
</evidence>
<dbReference type="AlphaFoldDB" id="B6K7L4"/>
<feature type="region of interest" description="Disordered" evidence="1">
    <location>
        <begin position="33"/>
        <end position="56"/>
    </location>
</feature>
<reference evidence="2 3" key="1">
    <citation type="journal article" date="2011" name="Science">
        <title>Comparative functional genomics of the fission yeasts.</title>
        <authorList>
            <person name="Rhind N."/>
            <person name="Chen Z."/>
            <person name="Yassour M."/>
            <person name="Thompson D.A."/>
            <person name="Haas B.J."/>
            <person name="Habib N."/>
            <person name="Wapinski I."/>
            <person name="Roy S."/>
            <person name="Lin M.F."/>
            <person name="Heiman D.I."/>
            <person name="Young S.K."/>
            <person name="Furuya K."/>
            <person name="Guo Y."/>
            <person name="Pidoux A."/>
            <person name="Chen H.M."/>
            <person name="Robbertse B."/>
            <person name="Goldberg J.M."/>
            <person name="Aoki K."/>
            <person name="Bayne E.H."/>
            <person name="Berlin A.M."/>
            <person name="Desjardins C.A."/>
            <person name="Dobbs E."/>
            <person name="Dukaj L."/>
            <person name="Fan L."/>
            <person name="FitzGerald M.G."/>
            <person name="French C."/>
            <person name="Gujja S."/>
            <person name="Hansen K."/>
            <person name="Keifenheim D."/>
            <person name="Levin J.Z."/>
            <person name="Mosher R.A."/>
            <person name="Mueller C.A."/>
            <person name="Pfiffner J."/>
            <person name="Priest M."/>
            <person name="Russ C."/>
            <person name="Smialowska A."/>
            <person name="Swoboda P."/>
            <person name="Sykes S.M."/>
            <person name="Vaughn M."/>
            <person name="Vengrova S."/>
            <person name="Yoder R."/>
            <person name="Zeng Q."/>
            <person name="Allshire R."/>
            <person name="Baulcombe D."/>
            <person name="Birren B.W."/>
            <person name="Brown W."/>
            <person name="Ekwall K."/>
            <person name="Kellis M."/>
            <person name="Leatherwood J."/>
            <person name="Levin H."/>
            <person name="Margalit H."/>
            <person name="Martienssen R."/>
            <person name="Nieduszynski C.A."/>
            <person name="Spatafora J.W."/>
            <person name="Friedman N."/>
            <person name="Dalgaard J.Z."/>
            <person name="Baumann P."/>
            <person name="Niki H."/>
            <person name="Regev A."/>
            <person name="Nusbaum C."/>
        </authorList>
    </citation>
    <scope>NUCLEOTIDE SEQUENCE [LARGE SCALE GENOMIC DNA]</scope>
    <source>
        <strain evidence="3">yFS275 / FY16936</strain>
    </source>
</reference>
<evidence type="ECO:0000313" key="2">
    <source>
        <dbReference type="EMBL" id="EEB09518.1"/>
    </source>
</evidence>